<dbReference type="InterPro" id="IPR044607">
    <property type="entry name" value="RKD-like"/>
</dbReference>
<evidence type="ECO:0000259" key="9">
    <source>
        <dbReference type="PROSITE" id="PS51519"/>
    </source>
</evidence>
<dbReference type="GO" id="GO:0003700">
    <property type="term" value="F:DNA-binding transcription factor activity"/>
    <property type="evidence" value="ECO:0007669"/>
    <property type="project" value="InterPro"/>
</dbReference>
<sequence>MLPEQQDPAPESGRRRIPQTALARQRQRAGRMTVNDLKDYLHLPISEAAKKMNLCLTVVKKICRRSGLRRWPYRKVKSYQRKMGALGTRLRSRDAETRNRAEAEMERLRQELAQFCAGIVPA</sequence>
<dbReference type="KEGG" id="mcha:111013572"/>
<evidence type="ECO:0000256" key="1">
    <source>
        <dbReference type="ARBA" id="ARBA00004049"/>
    </source>
</evidence>
<proteinExistence type="predicted"/>
<keyword evidence="4" id="KW-0238">DNA-binding</keyword>
<keyword evidence="6" id="KW-0539">Nucleus</keyword>
<evidence type="ECO:0000256" key="8">
    <source>
        <dbReference type="SAM" id="MobiDB-lite"/>
    </source>
</evidence>
<keyword evidence="10" id="KW-1185">Reference proteome</keyword>
<keyword evidence="5" id="KW-0804">Transcription</keyword>
<dbReference type="PANTHER" id="PTHR46373:SF5">
    <property type="entry name" value="RWP-RK DOMAIN PROTEIN"/>
    <property type="match status" value="1"/>
</dbReference>
<dbReference type="GeneID" id="111013572"/>
<protein>
    <submittedName>
        <fullName evidence="11">Protein RKD1-like</fullName>
    </submittedName>
</protein>
<feature type="coiled-coil region" evidence="7">
    <location>
        <begin position="91"/>
        <end position="118"/>
    </location>
</feature>
<dbReference type="RefSeq" id="XP_022143764.1">
    <property type="nucleotide sequence ID" value="XM_022288072.1"/>
</dbReference>
<reference evidence="11" key="1">
    <citation type="submission" date="2025-08" db="UniProtKB">
        <authorList>
            <consortium name="RefSeq"/>
        </authorList>
    </citation>
    <scope>IDENTIFICATION</scope>
    <source>
        <strain evidence="11">OHB3-1</strain>
    </source>
</reference>
<keyword evidence="3 7" id="KW-0175">Coiled coil</keyword>
<evidence type="ECO:0000313" key="10">
    <source>
        <dbReference type="Proteomes" id="UP000504603"/>
    </source>
</evidence>
<keyword evidence="2" id="KW-0805">Transcription regulation</keyword>
<evidence type="ECO:0000256" key="7">
    <source>
        <dbReference type="SAM" id="Coils"/>
    </source>
</evidence>
<gene>
    <name evidence="11" type="primary">LOC111013572</name>
</gene>
<feature type="domain" description="RWP-RK" evidence="9">
    <location>
        <begin position="19"/>
        <end position="99"/>
    </location>
</feature>
<dbReference type="PROSITE" id="PS51519">
    <property type="entry name" value="RWP_RK"/>
    <property type="match status" value="1"/>
</dbReference>
<evidence type="ECO:0000256" key="2">
    <source>
        <dbReference type="ARBA" id="ARBA00023015"/>
    </source>
</evidence>
<dbReference type="GO" id="GO:0003677">
    <property type="term" value="F:DNA binding"/>
    <property type="evidence" value="ECO:0007669"/>
    <property type="project" value="UniProtKB-KW"/>
</dbReference>
<evidence type="ECO:0000256" key="4">
    <source>
        <dbReference type="ARBA" id="ARBA00023125"/>
    </source>
</evidence>
<evidence type="ECO:0000313" key="11">
    <source>
        <dbReference type="RefSeq" id="XP_022143764.1"/>
    </source>
</evidence>
<comment type="function">
    <text evidence="1">Putative transcription factor.</text>
</comment>
<organism evidence="10 11">
    <name type="scientific">Momordica charantia</name>
    <name type="common">Bitter gourd</name>
    <name type="synonym">Balsam pear</name>
    <dbReference type="NCBI Taxonomy" id="3673"/>
    <lineage>
        <taxon>Eukaryota</taxon>
        <taxon>Viridiplantae</taxon>
        <taxon>Streptophyta</taxon>
        <taxon>Embryophyta</taxon>
        <taxon>Tracheophyta</taxon>
        <taxon>Spermatophyta</taxon>
        <taxon>Magnoliopsida</taxon>
        <taxon>eudicotyledons</taxon>
        <taxon>Gunneridae</taxon>
        <taxon>Pentapetalae</taxon>
        <taxon>rosids</taxon>
        <taxon>fabids</taxon>
        <taxon>Cucurbitales</taxon>
        <taxon>Cucurbitaceae</taxon>
        <taxon>Momordiceae</taxon>
        <taxon>Momordica</taxon>
    </lineage>
</organism>
<dbReference type="Pfam" id="PF02042">
    <property type="entry name" value="RWP-RK"/>
    <property type="match status" value="1"/>
</dbReference>
<evidence type="ECO:0000256" key="5">
    <source>
        <dbReference type="ARBA" id="ARBA00023163"/>
    </source>
</evidence>
<dbReference type="OrthoDB" id="1728915at2759"/>
<evidence type="ECO:0000256" key="6">
    <source>
        <dbReference type="ARBA" id="ARBA00023242"/>
    </source>
</evidence>
<dbReference type="AlphaFoldDB" id="A0A6J1CQA6"/>
<evidence type="ECO:0000256" key="3">
    <source>
        <dbReference type="ARBA" id="ARBA00023054"/>
    </source>
</evidence>
<accession>A0A6J1CQA6</accession>
<name>A0A6J1CQA6_MOMCH</name>
<feature type="region of interest" description="Disordered" evidence="8">
    <location>
        <begin position="1"/>
        <end position="29"/>
    </location>
</feature>
<dbReference type="InterPro" id="IPR003035">
    <property type="entry name" value="RWP-RK_dom"/>
</dbReference>
<dbReference type="Proteomes" id="UP000504603">
    <property type="component" value="Unplaced"/>
</dbReference>
<dbReference type="PANTHER" id="PTHR46373">
    <property type="entry name" value="PROTEIN RKD4"/>
    <property type="match status" value="1"/>
</dbReference>